<evidence type="ECO:0000313" key="2">
    <source>
        <dbReference type="Proteomes" id="UP000724874"/>
    </source>
</evidence>
<comment type="caution">
    <text evidence="1">The sequence shown here is derived from an EMBL/GenBank/DDBJ whole genome shotgun (WGS) entry which is preliminary data.</text>
</comment>
<protein>
    <submittedName>
        <fullName evidence="1">Uncharacterized protein</fullName>
    </submittedName>
</protein>
<feature type="non-terminal residue" evidence="1">
    <location>
        <position position="86"/>
    </location>
</feature>
<dbReference type="Proteomes" id="UP000724874">
    <property type="component" value="Unassembled WGS sequence"/>
</dbReference>
<gene>
    <name evidence="1" type="ORF">CPB84DRAFT_1798820</name>
</gene>
<accession>A0A9P5N9W6</accession>
<dbReference type="AlphaFoldDB" id="A0A9P5N9W6"/>
<organism evidence="1 2">
    <name type="scientific">Gymnopilus junonius</name>
    <name type="common">Spectacular rustgill mushroom</name>
    <name type="synonym">Gymnopilus spectabilis subsp. junonius</name>
    <dbReference type="NCBI Taxonomy" id="109634"/>
    <lineage>
        <taxon>Eukaryota</taxon>
        <taxon>Fungi</taxon>
        <taxon>Dikarya</taxon>
        <taxon>Basidiomycota</taxon>
        <taxon>Agaricomycotina</taxon>
        <taxon>Agaricomycetes</taxon>
        <taxon>Agaricomycetidae</taxon>
        <taxon>Agaricales</taxon>
        <taxon>Agaricineae</taxon>
        <taxon>Hymenogastraceae</taxon>
        <taxon>Gymnopilus</taxon>
    </lineage>
</organism>
<sequence length="86" mass="9651">MNIFSLQALLLLGCAVCWVVPRWYLGRKQNLAFMIHTPFLHNPHIPPSLPTSQTSLPASKSQMTRIGFGGSAAFSRQMSHTRISWI</sequence>
<dbReference type="EMBL" id="JADNYJ010000249">
    <property type="protein sequence ID" value="KAF8873025.1"/>
    <property type="molecule type" value="Genomic_DNA"/>
</dbReference>
<keyword evidence="2" id="KW-1185">Reference proteome</keyword>
<proteinExistence type="predicted"/>
<name>A0A9P5N9W6_GYMJU</name>
<reference evidence="1" key="1">
    <citation type="submission" date="2020-11" db="EMBL/GenBank/DDBJ databases">
        <authorList>
            <consortium name="DOE Joint Genome Institute"/>
            <person name="Ahrendt S."/>
            <person name="Riley R."/>
            <person name="Andreopoulos W."/>
            <person name="LaButti K."/>
            <person name="Pangilinan J."/>
            <person name="Ruiz-duenas F.J."/>
            <person name="Barrasa J.M."/>
            <person name="Sanchez-Garcia M."/>
            <person name="Camarero S."/>
            <person name="Miyauchi S."/>
            <person name="Serrano A."/>
            <person name="Linde D."/>
            <person name="Babiker R."/>
            <person name="Drula E."/>
            <person name="Ayuso-Fernandez I."/>
            <person name="Pacheco R."/>
            <person name="Padilla G."/>
            <person name="Ferreira P."/>
            <person name="Barriuso J."/>
            <person name="Kellner H."/>
            <person name="Castanera R."/>
            <person name="Alfaro M."/>
            <person name="Ramirez L."/>
            <person name="Pisabarro A.G."/>
            <person name="Kuo A."/>
            <person name="Tritt A."/>
            <person name="Lipzen A."/>
            <person name="He G."/>
            <person name="Yan M."/>
            <person name="Ng V."/>
            <person name="Cullen D."/>
            <person name="Martin F."/>
            <person name="Rosso M.-N."/>
            <person name="Henrissat B."/>
            <person name="Hibbett D."/>
            <person name="Martinez A.T."/>
            <person name="Grigoriev I.V."/>
        </authorList>
    </citation>
    <scope>NUCLEOTIDE SEQUENCE</scope>
    <source>
        <strain evidence="1">AH 44721</strain>
    </source>
</reference>
<evidence type="ECO:0000313" key="1">
    <source>
        <dbReference type="EMBL" id="KAF8873025.1"/>
    </source>
</evidence>